<keyword evidence="10" id="KW-1015">Disulfide bond</keyword>
<dbReference type="FunFam" id="2.60.40.10:FF:000206">
    <property type="entry name" value="Sidekick cell adhesion molecule 2"/>
    <property type="match status" value="1"/>
</dbReference>
<dbReference type="PRINTS" id="PR00014">
    <property type="entry name" value="FNTYPEIII"/>
</dbReference>
<dbReference type="CDD" id="cd00096">
    <property type="entry name" value="Ig"/>
    <property type="match status" value="1"/>
</dbReference>
<proteinExistence type="inferred from homology"/>
<dbReference type="CDD" id="cd00063">
    <property type="entry name" value="FN3"/>
    <property type="match status" value="13"/>
</dbReference>
<dbReference type="InterPro" id="IPR036116">
    <property type="entry name" value="FN3_sf"/>
</dbReference>
<keyword evidence="2" id="KW-1003">Cell membrane</keyword>
<evidence type="ECO:0000256" key="2">
    <source>
        <dbReference type="ARBA" id="ARBA00022475"/>
    </source>
</evidence>
<keyword evidence="20" id="KW-1185">Reference proteome</keyword>
<feature type="region of interest" description="Disordered" evidence="15">
    <location>
        <begin position="1959"/>
        <end position="1981"/>
    </location>
</feature>
<dbReference type="InterPro" id="IPR013783">
    <property type="entry name" value="Ig-like_fold"/>
</dbReference>
<evidence type="ECO:0000256" key="7">
    <source>
        <dbReference type="ARBA" id="ARBA00022989"/>
    </source>
</evidence>
<evidence type="ECO:0000256" key="9">
    <source>
        <dbReference type="ARBA" id="ARBA00023136"/>
    </source>
</evidence>
<keyword evidence="6" id="KW-0130">Cell adhesion</keyword>
<evidence type="ECO:0000256" key="12">
    <source>
        <dbReference type="ARBA" id="ARBA00023319"/>
    </source>
</evidence>
<evidence type="ECO:0000259" key="17">
    <source>
        <dbReference type="PROSITE" id="PS50835"/>
    </source>
</evidence>
<dbReference type="GO" id="GO:0005886">
    <property type="term" value="C:plasma membrane"/>
    <property type="evidence" value="ECO:0007669"/>
    <property type="project" value="UniProtKB-SubCell"/>
</dbReference>
<evidence type="ECO:0000256" key="4">
    <source>
        <dbReference type="ARBA" id="ARBA00022729"/>
    </source>
</evidence>
<feature type="domain" description="Fibronectin type-III" evidence="18">
    <location>
        <begin position="910"/>
        <end position="1004"/>
    </location>
</feature>
<keyword evidence="12" id="KW-0393">Immunoglobulin domain</keyword>
<feature type="domain" description="Fibronectin type-III" evidence="18">
    <location>
        <begin position="1113"/>
        <end position="1212"/>
    </location>
</feature>
<dbReference type="InParanoid" id="A0A3P8X0W3"/>
<reference evidence="19" key="2">
    <citation type="submission" date="2025-08" db="UniProtKB">
        <authorList>
            <consortium name="Ensembl"/>
        </authorList>
    </citation>
    <scope>IDENTIFICATION</scope>
</reference>
<dbReference type="FunFam" id="2.60.40.10:FF:000202">
    <property type="entry name" value="Sidekick cell adhesion molecule 1"/>
    <property type="match status" value="1"/>
</dbReference>
<dbReference type="Ensembl" id="ENSCSET00000033060.1">
    <property type="protein sequence ID" value="ENSCSEP00000032639.1"/>
    <property type="gene ID" value="ENSCSEG00000020941.1"/>
</dbReference>
<dbReference type="InterPro" id="IPR007110">
    <property type="entry name" value="Ig-like_dom"/>
</dbReference>
<evidence type="ECO:0000313" key="19">
    <source>
        <dbReference type="Ensembl" id="ENSCSEP00000032639.1"/>
    </source>
</evidence>
<evidence type="ECO:0000256" key="6">
    <source>
        <dbReference type="ARBA" id="ARBA00022889"/>
    </source>
</evidence>
<comment type="similarity">
    <text evidence="14">Belongs to the sidekick family.</text>
</comment>
<evidence type="ECO:0000256" key="13">
    <source>
        <dbReference type="ARBA" id="ARBA00034103"/>
    </source>
</evidence>
<dbReference type="Pfam" id="PF07679">
    <property type="entry name" value="I-set"/>
    <property type="match status" value="4"/>
</dbReference>
<organism evidence="19 20">
    <name type="scientific">Cynoglossus semilaevis</name>
    <name type="common">Tongue sole</name>
    <dbReference type="NCBI Taxonomy" id="244447"/>
    <lineage>
        <taxon>Eukaryota</taxon>
        <taxon>Metazoa</taxon>
        <taxon>Chordata</taxon>
        <taxon>Craniata</taxon>
        <taxon>Vertebrata</taxon>
        <taxon>Euteleostomi</taxon>
        <taxon>Actinopterygii</taxon>
        <taxon>Neopterygii</taxon>
        <taxon>Teleostei</taxon>
        <taxon>Neoteleostei</taxon>
        <taxon>Acanthomorphata</taxon>
        <taxon>Carangaria</taxon>
        <taxon>Pleuronectiformes</taxon>
        <taxon>Pleuronectoidei</taxon>
        <taxon>Cynoglossidae</taxon>
        <taxon>Cynoglossinae</taxon>
        <taxon>Cynoglossus</taxon>
    </lineage>
</organism>
<dbReference type="GO" id="GO:0045202">
    <property type="term" value="C:synapse"/>
    <property type="evidence" value="ECO:0007669"/>
    <property type="project" value="UniProtKB-SubCell"/>
</dbReference>
<dbReference type="InterPro" id="IPR003599">
    <property type="entry name" value="Ig_sub"/>
</dbReference>
<name>A0A3P8X0W3_CYNSE</name>
<evidence type="ECO:0000256" key="10">
    <source>
        <dbReference type="ARBA" id="ARBA00023157"/>
    </source>
</evidence>
<dbReference type="InterPro" id="IPR003961">
    <property type="entry name" value="FN3_dom"/>
</dbReference>
<dbReference type="SUPFAM" id="SSF49265">
    <property type="entry name" value="Fibronectin type III"/>
    <property type="match status" value="7"/>
</dbReference>
<feature type="domain" description="Fibronectin type-III" evidence="18">
    <location>
        <begin position="1596"/>
        <end position="1693"/>
    </location>
</feature>
<evidence type="ECO:0000259" key="18">
    <source>
        <dbReference type="PROSITE" id="PS50853"/>
    </source>
</evidence>
<dbReference type="SUPFAM" id="SSF48726">
    <property type="entry name" value="Immunoglobulin"/>
    <property type="match status" value="6"/>
</dbReference>
<dbReference type="SMART" id="SM00408">
    <property type="entry name" value="IGc2"/>
    <property type="match status" value="6"/>
</dbReference>
<feature type="compositionally biased region" description="Basic and acidic residues" evidence="15">
    <location>
        <begin position="25"/>
        <end position="42"/>
    </location>
</feature>
<keyword evidence="8" id="KW-0770">Synapse</keyword>
<feature type="domain" description="Ig-like" evidence="17">
    <location>
        <begin position="322"/>
        <end position="412"/>
    </location>
</feature>
<dbReference type="FunFam" id="2.60.40.10:FF:000237">
    <property type="entry name" value="Sidekick cell adhesion molecule 2"/>
    <property type="match status" value="1"/>
</dbReference>
<feature type="domain" description="Fibronectin type-III" evidence="18">
    <location>
        <begin position="1416"/>
        <end position="1513"/>
    </location>
</feature>
<dbReference type="Proteomes" id="UP000265120">
    <property type="component" value="Chromosome 9"/>
</dbReference>
<dbReference type="SMART" id="SM00060">
    <property type="entry name" value="FN3"/>
    <property type="match status" value="12"/>
</dbReference>
<keyword evidence="3 16" id="KW-0812">Transmembrane</keyword>
<dbReference type="InterPro" id="IPR013098">
    <property type="entry name" value="Ig_I-set"/>
</dbReference>
<feature type="region of interest" description="Disordered" evidence="15">
    <location>
        <begin position="1"/>
        <end position="61"/>
    </location>
</feature>
<dbReference type="FunFam" id="2.60.40.10:FF:000158">
    <property type="entry name" value="Sidekick cell adhesion molecule 2"/>
    <property type="match status" value="1"/>
</dbReference>
<dbReference type="Pfam" id="PF13927">
    <property type="entry name" value="Ig_3"/>
    <property type="match status" value="2"/>
</dbReference>
<dbReference type="Gene3D" id="2.60.40.10">
    <property type="entry name" value="Immunoglobulins"/>
    <property type="match status" value="19"/>
</dbReference>
<evidence type="ECO:0000256" key="16">
    <source>
        <dbReference type="SAM" id="Phobius"/>
    </source>
</evidence>
<dbReference type="InterPro" id="IPR036179">
    <property type="entry name" value="Ig-like_dom_sf"/>
</dbReference>
<feature type="domain" description="Fibronectin type-III" evidence="18">
    <location>
        <begin position="1317"/>
        <end position="1411"/>
    </location>
</feature>
<dbReference type="FunFam" id="2.60.40.10:FF:000028">
    <property type="entry name" value="Neuronal cell adhesion molecule"/>
    <property type="match status" value="2"/>
</dbReference>
<keyword evidence="5" id="KW-0677">Repeat</keyword>
<feature type="domain" description="Ig-like" evidence="17">
    <location>
        <begin position="416"/>
        <end position="505"/>
    </location>
</feature>
<dbReference type="STRING" id="244447.ENSCSEP00000032639"/>
<feature type="domain" description="Fibronectin type-III" evidence="18">
    <location>
        <begin position="605"/>
        <end position="701"/>
    </location>
</feature>
<keyword evidence="7 16" id="KW-1133">Transmembrane helix</keyword>
<evidence type="ECO:0000256" key="5">
    <source>
        <dbReference type="ARBA" id="ARBA00022737"/>
    </source>
</evidence>
<feature type="domain" description="Ig-like" evidence="17">
    <location>
        <begin position="56"/>
        <end position="133"/>
    </location>
</feature>
<keyword evidence="4" id="KW-0732">Signal</keyword>
<evidence type="ECO:0000256" key="14">
    <source>
        <dbReference type="ARBA" id="ARBA00061621"/>
    </source>
</evidence>
<dbReference type="GeneTree" id="ENSGT00940000157747"/>
<dbReference type="PANTHER" id="PTHR44170">
    <property type="entry name" value="PROTEIN SIDEKICK"/>
    <property type="match status" value="1"/>
</dbReference>
<dbReference type="SMART" id="SM00409">
    <property type="entry name" value="IG"/>
    <property type="match status" value="6"/>
</dbReference>
<evidence type="ECO:0000256" key="1">
    <source>
        <dbReference type="ARBA" id="ARBA00004251"/>
    </source>
</evidence>
<keyword evidence="9 16" id="KW-0472">Membrane</keyword>
<evidence type="ECO:0000256" key="11">
    <source>
        <dbReference type="ARBA" id="ARBA00023180"/>
    </source>
</evidence>
<accession>A0A3P8X0W3</accession>
<dbReference type="PROSITE" id="PS50835">
    <property type="entry name" value="IG_LIKE"/>
    <property type="match status" value="5"/>
</dbReference>
<dbReference type="FunFam" id="2.60.40.10:FF:000231">
    <property type="entry name" value="Sidekick cell adhesion molecule 2"/>
    <property type="match status" value="1"/>
</dbReference>
<dbReference type="GO" id="GO:0098609">
    <property type="term" value="P:cell-cell adhesion"/>
    <property type="evidence" value="ECO:0007669"/>
    <property type="project" value="TreeGrafter"/>
</dbReference>
<reference evidence="19" key="3">
    <citation type="submission" date="2025-09" db="UniProtKB">
        <authorList>
            <consortium name="Ensembl"/>
        </authorList>
    </citation>
    <scope>IDENTIFICATION</scope>
</reference>
<feature type="domain" description="Ig-like" evidence="17">
    <location>
        <begin position="509"/>
        <end position="598"/>
    </location>
</feature>
<feature type="domain" description="Fibronectin type-III" evidence="18">
    <location>
        <begin position="1786"/>
        <end position="1885"/>
    </location>
</feature>
<evidence type="ECO:0000256" key="8">
    <source>
        <dbReference type="ARBA" id="ARBA00023018"/>
    </source>
</evidence>
<feature type="transmembrane region" description="Helical" evidence="16">
    <location>
        <begin position="1892"/>
        <end position="1915"/>
    </location>
</feature>
<dbReference type="FunFam" id="2.60.40.10:FF:000177">
    <property type="entry name" value="Sidekick cell adhesion molecule 2"/>
    <property type="match status" value="1"/>
</dbReference>
<feature type="domain" description="Fibronectin type-III" evidence="18">
    <location>
        <begin position="1008"/>
        <end position="1108"/>
    </location>
</feature>
<dbReference type="Pfam" id="PF00041">
    <property type="entry name" value="fn3"/>
    <property type="match status" value="12"/>
</dbReference>
<keyword evidence="11" id="KW-0325">Glycoprotein</keyword>
<feature type="domain" description="Fibronectin type-III" evidence="18">
    <location>
        <begin position="706"/>
        <end position="802"/>
    </location>
</feature>
<dbReference type="PROSITE" id="PS50853">
    <property type="entry name" value="FN3"/>
    <property type="match status" value="11"/>
</dbReference>
<evidence type="ECO:0000313" key="20">
    <source>
        <dbReference type="Proteomes" id="UP000265120"/>
    </source>
</evidence>
<dbReference type="FunFam" id="2.60.40.10:FF:000209">
    <property type="entry name" value="Sidekick cell adhesion molecule 2"/>
    <property type="match status" value="1"/>
</dbReference>
<dbReference type="OMA" id="VNISFRW"/>
<feature type="domain" description="Fibronectin type-III" evidence="18">
    <location>
        <begin position="1217"/>
        <end position="1313"/>
    </location>
</feature>
<sequence>ERRGERGERREERGERRGGGGGGGGEERGGGRGGDVEGERGRCRGRVNQYSWTTPPPPPPTVMLEGNRLVLTCLAAGSWPLQYRWTLNNSNVTDWTPNYRLSIPSVQRTDSGLYQCTVRNRMGTVIHRRTEVQVAFLGNFSSEDQRKTVTQGRAAVLSPPPLPSFPRPVVTWFKDGQKIIPNNRIAITLDNQLVVLATTTADAGRFYLEAVNEVTGENVTSPAVHLNPDSEFLAPAVVIGPKDTTVVAGREVALECIANARPIDGLVVSWKRDGRRLATGWRLIIPAAASSDTGSYVCEASVSNSTAKPAEAGALLTVIEPPFMTSRPKTTTFADLDRSVDIPCLASGSPQPRVEWFKDAVPLSRLANPRYKVVAASGLTVRRVQPGDGGIFQCVARNSAGEVEAHTHLLVSSVAPSFIAPPSDQTVTDGNTAVFTCQTSGAPRPAVTWRKELQVLASGSVQVPRFTLLQSGGLQIQPISFQDSGEYSCTASNAEGTINRTARLTVWNRTIISVPPTDLRVIKGTTATLLCNATHDPRVNVSFRWDRSGVTVPPSSVGRVSVRRGTLTIGQTWSGDIGDYTCTVTSQAGNDSSSARLEVIELPHSPRSLTARLNDSDSRSVHLSWLRPFDGNSPLLYYLLELSENNSPWKVYLSEVGPAVTQAAVGGLTPARTYQFRLCAVNQVGRGQYSAETQRLMLREEAPSAPPKNIVASGRTNQSIMVQWQPPPEPQLNGLLRGYVLRYRLAGLPGDYQEKNISSPETNYCLLKDLIIWTQYQIQVAAYTGAGLGVYSSPVTEYTLQGVPTAPPQEVEVVAINSTTIRFTWKPPPQQFINGINQGYKLLVWPEHSPEDLILVTNTPDYPGSRHTGLVTGLQKFTWYFGATLCFTTPGDGPRSPPTLVQTHEDAPGPVRHLSFTEILDTSLRVSWAEPEDKNGIITGYVLWWQVSDLEPTRVERSLSNSTLQHQLTGLTSTTVYTLQVAALTAAGQGAVTSSTVSTGVPPELPGAPSHLVISNISPRTATLRFRPGPDGKTAISRWVVEGQVVEEDGDEEAWKVVYQKDNQPDADSLEIPDLSPFTQYRFRLRQVNIVGSSPVSTPSRLIQTLQAAPDTPPLNLTLLLATQTSLRFSWMPLQESEFNSSPETVGYRLWVWRPDGGEENRTVEVEGGEETSEVTIEGLVPWSEYQLQIQAYNSIGPGPWSHAVAAKTTEEFPSGSPVNVTAEAVSSSQILLTWSPLSVAQRNGNILGYKVSYSEKDSENQPSIESVPGGGRGSLLLRGLQQYTLYVLQVQAYTQVGHGPPCPPVLLRTKEDVPGPPVRVMFPEVRLSSVRVSWQPPTRPNGVVLGYQISYTLESRGPLPWTTVEVGSNARQFTVTGLSSEQTYTFRLTARTAVGWGRTHEAQVITSERRERPQPPRKLYVPQEDVEARRLRLHWVSGGSGFSPVRFFTLQVKQLPDTDWSTHITDIPYNVTVWTVDRLKPFTSYKFRMSATNDVGDSVLSKETEAVTTLSPLYRMPPSDDSTNGVLTGYRLYYREVPVNSSTDVQTTRNSSSLITELKRFKRYQIVMTSYNIVGESPPSSPVEVSVGEAAPSVAPQSIQTSPLSPSVLEVTWDTPPVETQNGLIQGYKIHYWERDRKNQTEKVTVVFVPDTRVTLTNLTSYTAYLVTLTAFNTAGDGPQSEPPPSQPSYLSFSEVTGGSVNVSWGAPLTPNGQLEGYRVIYQPTAATQGITKVVTVEVKGSWQRWLKVRDLVLGATYTFSVQALTVSYGPSMQANLTAQPVDGTPSSPVEMSITKTSSVLNIHWSEGDMGAAPVTGYVIEARPSDEGVWDTFIRPLPPNTRSVSVPMERLRSGISYEFRVIAVNRYGYGQPSTPSVALAALSDRPFYEEWWFLLVMALLGLVVILVLVFTLLLHGHSSRFKTCGKGKHLSTAEETVTLDNGGFTALELNSRTLNTKNSFLKKNGTSRSPPRPSPGGLHYSDEDICNNYNGAVLTESTTLTEKPTEVSESEVSVSVCPPIQPSIHPSNHPTIHPSIQTSIHPSLILSVTFSSHFMS</sequence>
<dbReference type="PANTHER" id="PTHR44170:SF49">
    <property type="entry name" value="PROTEIN SIDEKICK-1 ISOFORM X1"/>
    <property type="match status" value="1"/>
</dbReference>
<dbReference type="FunFam" id="2.60.40.10:FF:000360">
    <property type="entry name" value="Sidekick cell adhesion molecule 2"/>
    <property type="match status" value="1"/>
</dbReference>
<evidence type="ECO:0000256" key="15">
    <source>
        <dbReference type="SAM" id="MobiDB-lite"/>
    </source>
</evidence>
<comment type="subcellular location">
    <subcellularLocation>
        <location evidence="1">Cell membrane</location>
        <topology evidence="1">Single-pass type I membrane protein</topology>
    </subcellularLocation>
    <subcellularLocation>
        <location evidence="13">Synapse</location>
    </subcellularLocation>
</comment>
<protein>
    <submittedName>
        <fullName evidence="19">Sidekick cell adhesion molecule 1</fullName>
    </submittedName>
</protein>
<feature type="domain" description="Ig-like" evidence="17">
    <location>
        <begin position="235"/>
        <end position="308"/>
    </location>
</feature>
<dbReference type="InterPro" id="IPR003598">
    <property type="entry name" value="Ig_sub2"/>
</dbReference>
<dbReference type="FunFam" id="2.60.40.10:FF:000301">
    <property type="entry name" value="Sidekick cell adhesion molecule 2"/>
    <property type="match status" value="1"/>
</dbReference>
<reference evidence="19 20" key="1">
    <citation type="journal article" date="2014" name="Nat. Genet.">
        <title>Whole-genome sequence of a flatfish provides insights into ZW sex chromosome evolution and adaptation to a benthic lifestyle.</title>
        <authorList>
            <person name="Chen S."/>
            <person name="Zhang G."/>
            <person name="Shao C."/>
            <person name="Huang Q."/>
            <person name="Liu G."/>
            <person name="Zhang P."/>
            <person name="Song W."/>
            <person name="An N."/>
            <person name="Chalopin D."/>
            <person name="Volff J.N."/>
            <person name="Hong Y."/>
            <person name="Li Q."/>
            <person name="Sha Z."/>
            <person name="Zhou H."/>
            <person name="Xie M."/>
            <person name="Yu Q."/>
            <person name="Liu Y."/>
            <person name="Xiang H."/>
            <person name="Wang N."/>
            <person name="Wu K."/>
            <person name="Yang C."/>
            <person name="Zhou Q."/>
            <person name="Liao X."/>
            <person name="Yang L."/>
            <person name="Hu Q."/>
            <person name="Zhang J."/>
            <person name="Meng L."/>
            <person name="Jin L."/>
            <person name="Tian Y."/>
            <person name="Lian J."/>
            <person name="Yang J."/>
            <person name="Miao G."/>
            <person name="Liu S."/>
            <person name="Liang Z."/>
            <person name="Yan F."/>
            <person name="Li Y."/>
            <person name="Sun B."/>
            <person name="Zhang H."/>
            <person name="Zhang J."/>
            <person name="Zhu Y."/>
            <person name="Du M."/>
            <person name="Zhao Y."/>
            <person name="Schartl M."/>
            <person name="Tang Q."/>
            <person name="Wang J."/>
        </authorList>
    </citation>
    <scope>NUCLEOTIDE SEQUENCE</scope>
</reference>
<evidence type="ECO:0000256" key="3">
    <source>
        <dbReference type="ARBA" id="ARBA00022692"/>
    </source>
</evidence>
<feature type="compositionally biased region" description="Basic and acidic residues" evidence="15">
    <location>
        <begin position="1"/>
        <end position="18"/>
    </location>
</feature>
<feature type="domain" description="Fibronectin type-III" evidence="18">
    <location>
        <begin position="807"/>
        <end position="906"/>
    </location>
</feature>